<protein>
    <recommendedName>
        <fullName evidence="2">Universal stress protein</fullName>
    </recommendedName>
</protein>
<dbReference type="RefSeq" id="WP_113945677.1">
    <property type="nucleotide sequence ID" value="NZ_JBHEEG010000001.1"/>
</dbReference>
<dbReference type="PANTHER" id="PTHR46268:SF15">
    <property type="entry name" value="UNIVERSAL STRESS PROTEIN HP_0031"/>
    <property type="match status" value="1"/>
</dbReference>
<dbReference type="AlphaFoldDB" id="A0A366DPC9"/>
<name>A0A366DPC9_9HYPH</name>
<keyword evidence="2" id="KW-0963">Cytoplasm</keyword>
<dbReference type="InterPro" id="IPR006015">
    <property type="entry name" value="Universal_stress_UspA"/>
</dbReference>
<evidence type="ECO:0000313" key="4">
    <source>
        <dbReference type="EMBL" id="RBO91953.1"/>
    </source>
</evidence>
<dbReference type="CDD" id="cd00293">
    <property type="entry name" value="USP-like"/>
    <property type="match status" value="1"/>
</dbReference>
<evidence type="ECO:0000259" key="3">
    <source>
        <dbReference type="Pfam" id="PF00582"/>
    </source>
</evidence>
<dbReference type="GO" id="GO:0005737">
    <property type="term" value="C:cytoplasm"/>
    <property type="evidence" value="ECO:0007669"/>
    <property type="project" value="UniProtKB-SubCell"/>
</dbReference>
<comment type="similarity">
    <text evidence="1 2">Belongs to the universal stress protein A family.</text>
</comment>
<feature type="domain" description="UspA" evidence="3">
    <location>
        <begin position="1"/>
        <end position="149"/>
    </location>
</feature>
<evidence type="ECO:0000256" key="2">
    <source>
        <dbReference type="PIRNR" id="PIRNR006276"/>
    </source>
</evidence>
<evidence type="ECO:0000313" key="5">
    <source>
        <dbReference type="Proteomes" id="UP000252893"/>
    </source>
</evidence>
<reference evidence="4 5" key="1">
    <citation type="submission" date="2018-06" db="EMBL/GenBank/DDBJ databases">
        <title>Genomic Encyclopedia of Type Strains, Phase IV (KMG-IV): sequencing the most valuable type-strain genomes for metagenomic binning, comparative biology and taxonomic classification.</title>
        <authorList>
            <person name="Goeker M."/>
        </authorList>
    </citation>
    <scope>NUCLEOTIDE SEQUENCE [LARGE SCALE GENOMIC DNA]</scope>
    <source>
        <strain evidence="4 5">DSM 25619</strain>
    </source>
</reference>
<comment type="subcellular location">
    <subcellularLocation>
        <location evidence="2">Cytoplasm</location>
    </subcellularLocation>
</comment>
<dbReference type="PIRSF" id="PIRSF006276">
    <property type="entry name" value="UspA"/>
    <property type="match status" value="1"/>
</dbReference>
<dbReference type="Gene3D" id="3.40.50.620">
    <property type="entry name" value="HUPs"/>
    <property type="match status" value="1"/>
</dbReference>
<dbReference type="PRINTS" id="PR01438">
    <property type="entry name" value="UNVRSLSTRESS"/>
</dbReference>
<dbReference type="SUPFAM" id="SSF52402">
    <property type="entry name" value="Adenine nucleotide alpha hydrolases-like"/>
    <property type="match status" value="1"/>
</dbReference>
<organism evidence="4 5">
    <name type="scientific">Pseudochrobactrum asaccharolyticum</name>
    <dbReference type="NCBI Taxonomy" id="354351"/>
    <lineage>
        <taxon>Bacteria</taxon>
        <taxon>Pseudomonadati</taxon>
        <taxon>Pseudomonadota</taxon>
        <taxon>Alphaproteobacteria</taxon>
        <taxon>Hyphomicrobiales</taxon>
        <taxon>Brucellaceae</taxon>
        <taxon>Pseudochrobactrum</taxon>
    </lineage>
</organism>
<dbReference type="Proteomes" id="UP000252893">
    <property type="component" value="Unassembled WGS sequence"/>
</dbReference>
<dbReference type="Pfam" id="PF00582">
    <property type="entry name" value="Usp"/>
    <property type="match status" value="1"/>
</dbReference>
<dbReference type="PANTHER" id="PTHR46268">
    <property type="entry name" value="STRESS RESPONSE PROTEIN NHAX"/>
    <property type="match status" value="1"/>
</dbReference>
<keyword evidence="5" id="KW-1185">Reference proteome</keyword>
<gene>
    <name evidence="4" type="ORF">DFR47_10897</name>
</gene>
<sequence length="149" mass="16050">MYKHILIATDGSDLAQKGLDQGLELAAKLGSKVTILTVTEPFPMMATASSAGWIANPKDIEIYNENQASQAQSVLKAAAETAAKHGVKAELKHIDDRWPAEAITEFSEKSDVDLIVMTSHGRRGIGRLLLGSQTSEVLTHTKTAILVVR</sequence>
<dbReference type="InterPro" id="IPR014729">
    <property type="entry name" value="Rossmann-like_a/b/a_fold"/>
</dbReference>
<dbReference type="InterPro" id="IPR006016">
    <property type="entry name" value="UspA"/>
</dbReference>
<proteinExistence type="inferred from homology"/>
<comment type="caution">
    <text evidence="4">The sequence shown here is derived from an EMBL/GenBank/DDBJ whole genome shotgun (WGS) entry which is preliminary data.</text>
</comment>
<accession>A0A366DPC9</accession>
<dbReference type="EMBL" id="QNRH01000008">
    <property type="protein sequence ID" value="RBO91953.1"/>
    <property type="molecule type" value="Genomic_DNA"/>
</dbReference>
<dbReference type="OrthoDB" id="5564966at2"/>
<evidence type="ECO:0000256" key="1">
    <source>
        <dbReference type="ARBA" id="ARBA00008791"/>
    </source>
</evidence>